<reference evidence="10" key="1">
    <citation type="journal article" date="2021" name="Nat. Commun.">
        <title>Genetic determinants of endophytism in the Arabidopsis root mycobiome.</title>
        <authorList>
            <person name="Mesny F."/>
            <person name="Miyauchi S."/>
            <person name="Thiergart T."/>
            <person name="Pickel B."/>
            <person name="Atanasova L."/>
            <person name="Karlsson M."/>
            <person name="Huettel B."/>
            <person name="Barry K.W."/>
            <person name="Haridas S."/>
            <person name="Chen C."/>
            <person name="Bauer D."/>
            <person name="Andreopoulos W."/>
            <person name="Pangilinan J."/>
            <person name="LaButti K."/>
            <person name="Riley R."/>
            <person name="Lipzen A."/>
            <person name="Clum A."/>
            <person name="Drula E."/>
            <person name="Henrissat B."/>
            <person name="Kohler A."/>
            <person name="Grigoriev I.V."/>
            <person name="Martin F.M."/>
            <person name="Hacquard S."/>
        </authorList>
    </citation>
    <scope>NUCLEOTIDE SEQUENCE</scope>
    <source>
        <strain evidence="10">FSSC 5 MPI-SDFR-AT-0091</strain>
    </source>
</reference>
<feature type="region of interest" description="Disordered" evidence="8">
    <location>
        <begin position="91"/>
        <end position="159"/>
    </location>
</feature>
<dbReference type="PROSITE" id="PS50048">
    <property type="entry name" value="ZN2_CY6_FUNGAL_2"/>
    <property type="match status" value="1"/>
</dbReference>
<dbReference type="Proteomes" id="UP000736672">
    <property type="component" value="Unassembled WGS sequence"/>
</dbReference>
<evidence type="ECO:0000259" key="9">
    <source>
        <dbReference type="PROSITE" id="PS50048"/>
    </source>
</evidence>
<evidence type="ECO:0000256" key="3">
    <source>
        <dbReference type="ARBA" id="ARBA00022833"/>
    </source>
</evidence>
<dbReference type="PANTHER" id="PTHR31313">
    <property type="entry name" value="TY1 ENHANCER ACTIVATOR"/>
    <property type="match status" value="1"/>
</dbReference>
<dbReference type="EMBL" id="JAGTJS010000017">
    <property type="protein sequence ID" value="KAH7244779.1"/>
    <property type="molecule type" value="Genomic_DNA"/>
</dbReference>
<dbReference type="OrthoDB" id="6486656at2759"/>
<dbReference type="SUPFAM" id="SSF57701">
    <property type="entry name" value="Zn2/Cys6 DNA-binding domain"/>
    <property type="match status" value="1"/>
</dbReference>
<dbReference type="SMART" id="SM00906">
    <property type="entry name" value="Fungal_trans"/>
    <property type="match status" value="1"/>
</dbReference>
<dbReference type="Pfam" id="PF04082">
    <property type="entry name" value="Fungal_trans"/>
    <property type="match status" value="1"/>
</dbReference>
<keyword evidence="5" id="KW-0238">DNA-binding</keyword>
<evidence type="ECO:0000256" key="2">
    <source>
        <dbReference type="ARBA" id="ARBA00022723"/>
    </source>
</evidence>
<evidence type="ECO:0000256" key="4">
    <source>
        <dbReference type="ARBA" id="ARBA00023015"/>
    </source>
</evidence>
<evidence type="ECO:0000256" key="6">
    <source>
        <dbReference type="ARBA" id="ARBA00023163"/>
    </source>
</evidence>
<organism evidence="10 11">
    <name type="scientific">Fusarium solani</name>
    <name type="common">Filamentous fungus</name>
    <dbReference type="NCBI Taxonomy" id="169388"/>
    <lineage>
        <taxon>Eukaryota</taxon>
        <taxon>Fungi</taxon>
        <taxon>Dikarya</taxon>
        <taxon>Ascomycota</taxon>
        <taxon>Pezizomycotina</taxon>
        <taxon>Sordariomycetes</taxon>
        <taxon>Hypocreomycetidae</taxon>
        <taxon>Hypocreales</taxon>
        <taxon>Nectriaceae</taxon>
        <taxon>Fusarium</taxon>
        <taxon>Fusarium solani species complex</taxon>
    </lineage>
</organism>
<dbReference type="PROSITE" id="PS00463">
    <property type="entry name" value="ZN2_CY6_FUNGAL_1"/>
    <property type="match status" value="1"/>
</dbReference>
<gene>
    <name evidence="10" type="ORF">B0J15DRAFT_500761</name>
</gene>
<name>A0A9P9GUI1_FUSSL</name>
<dbReference type="PANTHER" id="PTHR31313:SF81">
    <property type="entry name" value="TY1 ENHANCER ACTIVATOR"/>
    <property type="match status" value="1"/>
</dbReference>
<evidence type="ECO:0000256" key="5">
    <source>
        <dbReference type="ARBA" id="ARBA00023125"/>
    </source>
</evidence>
<dbReference type="CDD" id="cd12148">
    <property type="entry name" value="fungal_TF_MHR"/>
    <property type="match status" value="1"/>
</dbReference>
<sequence length="723" mass="79104">MSKEPGDGVAPRVWQACLTCRRKKIKCDGNNPCHNCGSRHLTCEYPGSNDNASSSRSYATLFEARFQQLDTLCQRLEAVTAQLTRAIEKLPSEVQPSPHGESAATELEQVSQHLQSLLDPLDSGAASGASHTEFAPSEPERDPDYHNASHHPSPDPEIEVDLSDESVDLALQHDPALESFGSLVPDSYGKLRFIGGASNKLLVKSIQSLATDNPQKDPGPGAFVASMRHGPDQRDGNPSVEVPLFIQGLKWRELPYLPKPDDLNLPPRYIADMLIGLYFDQLHYTFPVLFKPHFMDRYTRLYVTQKQTPRDREFLSVFFAVCACASGLIASGGNQSAFPGLEFYEKALLLHFSTTGQASVERTQCLALVSMCCSGWNTLSSSWHFAGQAVRAAQDLGMHLSNLTAPSQDSTRDPGASLLEAEVSRRIWWSIYCLDRVTSVCLGRPMAANDGDCCCALPRSTSDEELEAACASPEGLDEQPVSSKSPLSGFLAFTQLCQISSRIQNLQAPARVASLSSPQGGRRMVKLAKDIEKSLDEWLDGLPDEIRFSANTLNRGPTLTMSVLVFVIHAGSLLNLYRTFSNDKLTFSQLDPVKNCISAARSCINAAELVRDFVPPSHYLALSVHCLTISGLALLWMQDPSPEKADPDVEKCVRFLHDLEGACSGASKGRAIIEQTLGNMTRNRQGSSLDLDLQFSAMLHSQMPDLFSLESSVTGCANFWGTL</sequence>
<dbReference type="SMART" id="SM00066">
    <property type="entry name" value="GAL4"/>
    <property type="match status" value="1"/>
</dbReference>
<dbReference type="GO" id="GO:0000981">
    <property type="term" value="F:DNA-binding transcription factor activity, RNA polymerase II-specific"/>
    <property type="evidence" value="ECO:0007669"/>
    <property type="project" value="InterPro"/>
</dbReference>
<evidence type="ECO:0000313" key="11">
    <source>
        <dbReference type="Proteomes" id="UP000736672"/>
    </source>
</evidence>
<feature type="compositionally biased region" description="Basic and acidic residues" evidence="8">
    <location>
        <begin position="138"/>
        <end position="147"/>
    </location>
</feature>
<dbReference type="Pfam" id="PF00172">
    <property type="entry name" value="Zn_clus"/>
    <property type="match status" value="1"/>
</dbReference>
<evidence type="ECO:0000256" key="7">
    <source>
        <dbReference type="ARBA" id="ARBA00023242"/>
    </source>
</evidence>
<evidence type="ECO:0000256" key="1">
    <source>
        <dbReference type="ARBA" id="ARBA00004123"/>
    </source>
</evidence>
<dbReference type="GO" id="GO:0005634">
    <property type="term" value="C:nucleus"/>
    <property type="evidence" value="ECO:0007669"/>
    <property type="project" value="UniProtKB-SubCell"/>
</dbReference>
<keyword evidence="3" id="KW-0862">Zinc</keyword>
<comment type="caution">
    <text evidence="10">The sequence shown here is derived from an EMBL/GenBank/DDBJ whole genome shotgun (WGS) entry which is preliminary data.</text>
</comment>
<comment type="subcellular location">
    <subcellularLocation>
        <location evidence="1">Nucleus</location>
    </subcellularLocation>
</comment>
<evidence type="ECO:0000313" key="10">
    <source>
        <dbReference type="EMBL" id="KAH7244779.1"/>
    </source>
</evidence>
<dbReference type="InterPro" id="IPR001138">
    <property type="entry name" value="Zn2Cys6_DnaBD"/>
</dbReference>
<dbReference type="InterPro" id="IPR007219">
    <property type="entry name" value="XnlR_reg_dom"/>
</dbReference>
<protein>
    <submittedName>
        <fullName evidence="10">Fungal-specific transcription factor domain-containing protein</fullName>
    </submittedName>
</protein>
<dbReference type="Gene3D" id="4.10.240.10">
    <property type="entry name" value="Zn(2)-C6 fungal-type DNA-binding domain"/>
    <property type="match status" value="1"/>
</dbReference>
<dbReference type="InterPro" id="IPR036864">
    <property type="entry name" value="Zn2-C6_fun-type_DNA-bd_sf"/>
</dbReference>
<feature type="domain" description="Zn(2)-C6 fungal-type" evidence="9">
    <location>
        <begin position="16"/>
        <end position="45"/>
    </location>
</feature>
<dbReference type="InterPro" id="IPR051615">
    <property type="entry name" value="Transcr_Regulatory_Elem"/>
</dbReference>
<dbReference type="AlphaFoldDB" id="A0A9P9GUI1"/>
<dbReference type="CDD" id="cd00067">
    <property type="entry name" value="GAL4"/>
    <property type="match status" value="1"/>
</dbReference>
<evidence type="ECO:0000256" key="8">
    <source>
        <dbReference type="SAM" id="MobiDB-lite"/>
    </source>
</evidence>
<keyword evidence="4" id="KW-0805">Transcription regulation</keyword>
<dbReference type="GO" id="GO:0003677">
    <property type="term" value="F:DNA binding"/>
    <property type="evidence" value="ECO:0007669"/>
    <property type="project" value="UniProtKB-KW"/>
</dbReference>
<keyword evidence="7" id="KW-0539">Nucleus</keyword>
<accession>A0A9P9GUI1</accession>
<keyword evidence="6" id="KW-0804">Transcription</keyword>
<keyword evidence="11" id="KW-1185">Reference proteome</keyword>
<dbReference type="GO" id="GO:0008270">
    <property type="term" value="F:zinc ion binding"/>
    <property type="evidence" value="ECO:0007669"/>
    <property type="project" value="InterPro"/>
</dbReference>
<keyword evidence="2" id="KW-0479">Metal-binding</keyword>
<dbReference type="GO" id="GO:0006351">
    <property type="term" value="P:DNA-templated transcription"/>
    <property type="evidence" value="ECO:0007669"/>
    <property type="project" value="InterPro"/>
</dbReference>
<proteinExistence type="predicted"/>